<dbReference type="InterPro" id="IPR013154">
    <property type="entry name" value="ADH-like_N"/>
</dbReference>
<dbReference type="EMBL" id="LPNL01000003">
    <property type="protein sequence ID" value="OEJ89962.1"/>
    <property type="molecule type" value="Genomic_DNA"/>
</dbReference>
<dbReference type="PANTHER" id="PTHR11695:SF294">
    <property type="entry name" value="RETICULON-4-INTERACTING PROTEIN 1, MITOCHONDRIAL"/>
    <property type="match status" value="1"/>
</dbReference>
<proteinExistence type="inferred from homology"/>
<evidence type="ECO:0000256" key="3">
    <source>
        <dbReference type="ARBA" id="ARBA00038249"/>
    </source>
</evidence>
<feature type="domain" description="Alcohol dehydrogenase-like N-terminal" evidence="5">
    <location>
        <begin position="66"/>
        <end position="146"/>
    </location>
</feature>
<keyword evidence="2" id="KW-0551">Lipid droplet</keyword>
<comment type="subcellular location">
    <subcellularLocation>
        <location evidence="1">Lipid droplet</location>
    </subcellularLocation>
</comment>
<dbReference type="Proteomes" id="UP000095605">
    <property type="component" value="Unassembled WGS sequence"/>
</dbReference>
<dbReference type="InterPro" id="IPR011032">
    <property type="entry name" value="GroES-like_sf"/>
</dbReference>
<evidence type="ECO:0000256" key="4">
    <source>
        <dbReference type="SAM" id="MobiDB-lite"/>
    </source>
</evidence>
<gene>
    <name evidence="6" type="ORF">AWRI3578_g1392</name>
</gene>
<protein>
    <submittedName>
        <fullName evidence="6">Protein AST2</fullName>
    </submittedName>
</protein>
<dbReference type="GO" id="GO:0005811">
    <property type="term" value="C:lipid droplet"/>
    <property type="evidence" value="ECO:0007669"/>
    <property type="project" value="UniProtKB-SubCell"/>
</dbReference>
<dbReference type="Gene3D" id="3.90.180.10">
    <property type="entry name" value="Medium-chain alcohol dehydrogenases, catalytic domain"/>
    <property type="match status" value="1"/>
</dbReference>
<feature type="region of interest" description="Disordered" evidence="4">
    <location>
        <begin position="1"/>
        <end position="22"/>
    </location>
</feature>
<evidence type="ECO:0000313" key="6">
    <source>
        <dbReference type="EMBL" id="OEJ89962.1"/>
    </source>
</evidence>
<comment type="caution">
    <text evidence="6">The sequence shown here is derived from an EMBL/GenBank/DDBJ whole genome shotgun (WGS) entry which is preliminary data.</text>
</comment>
<reference evidence="7" key="1">
    <citation type="journal article" date="2016" name="Genome Announc.">
        <title>Genome sequences of three species of Hanseniaspora isolated from spontaneous wine fermentations.</title>
        <authorList>
            <person name="Sternes P.R."/>
            <person name="Lee D."/>
            <person name="Kutyna D.R."/>
            <person name="Borneman A.R."/>
        </authorList>
    </citation>
    <scope>NUCLEOTIDE SEQUENCE [LARGE SCALE GENOMIC DNA]</scope>
    <source>
        <strain evidence="7">AWRI3578</strain>
    </source>
</reference>
<dbReference type="Pfam" id="PF08240">
    <property type="entry name" value="ADH_N"/>
    <property type="match status" value="1"/>
</dbReference>
<comment type="similarity">
    <text evidence="3">Belongs to the YIM1 family.</text>
</comment>
<dbReference type="InterPro" id="IPR036291">
    <property type="entry name" value="NAD(P)-bd_dom_sf"/>
</dbReference>
<dbReference type="Pfam" id="PF13602">
    <property type="entry name" value="ADH_zinc_N_2"/>
    <property type="match status" value="1"/>
</dbReference>
<dbReference type="OrthoDB" id="201656at2759"/>
<evidence type="ECO:0000313" key="7">
    <source>
        <dbReference type="Proteomes" id="UP000095605"/>
    </source>
</evidence>
<accession>A0A1E5RSS7</accession>
<dbReference type="SUPFAM" id="SSF51735">
    <property type="entry name" value="NAD(P)-binding Rossmann-fold domains"/>
    <property type="match status" value="1"/>
</dbReference>
<dbReference type="SUPFAM" id="SSF50129">
    <property type="entry name" value="GroES-like"/>
    <property type="match status" value="1"/>
</dbReference>
<organism evidence="6 7">
    <name type="scientific">Hanseniaspora opuntiae</name>
    <dbReference type="NCBI Taxonomy" id="211096"/>
    <lineage>
        <taxon>Eukaryota</taxon>
        <taxon>Fungi</taxon>
        <taxon>Dikarya</taxon>
        <taxon>Ascomycota</taxon>
        <taxon>Saccharomycotina</taxon>
        <taxon>Saccharomycetes</taxon>
        <taxon>Saccharomycodales</taxon>
        <taxon>Saccharomycodaceae</taxon>
        <taxon>Hanseniaspora</taxon>
    </lineage>
</organism>
<keyword evidence="7" id="KW-1185">Reference proteome</keyword>
<dbReference type="PANTHER" id="PTHR11695">
    <property type="entry name" value="ALCOHOL DEHYDROGENASE RELATED"/>
    <property type="match status" value="1"/>
</dbReference>
<dbReference type="InterPro" id="IPR050700">
    <property type="entry name" value="YIM1/Zinc_Alcohol_DH_Fams"/>
</dbReference>
<sequence>MSHLKPARGYISTDPKPLPQAETRLKRQPRPLRMVKYVPTKRLQYSIPIKKFEFNYDHKIKKKLSKNEAIIQVDHVGLNGLDWKIKNGFDYSKETNVLDLNSETCLGTEFSGTIIELADSMDKDLQYEVGRKVMGVYYNVHNGTLESCIKVNLKSHLILPKPLEMSEELASGTMFNLLTVLQMFRNILYKELDTFRANNSNILIIGGSTGTSIMLLKYLNKLVNVKNVTIICSLDGAEMLKQIFFKEWEENNWNFINYYETSSTDELMDLIKTFGKFRYCFDFVGGEQYLSISNDLMKRNGYYISTVGNTESNYSVDVYPETYVGSSSNGLLSLASNFWKFYYYRFQFDFTFNKELLLEANDLIQNQDYDNESRSLCCYIGEVFDWKQYEEAFRLLKSQKAKGKIIMKVELF</sequence>
<dbReference type="AlphaFoldDB" id="A0A1E5RSS7"/>
<evidence type="ECO:0000259" key="5">
    <source>
        <dbReference type="Pfam" id="PF08240"/>
    </source>
</evidence>
<dbReference type="Gene3D" id="3.40.50.720">
    <property type="entry name" value="NAD(P)-binding Rossmann-like Domain"/>
    <property type="match status" value="1"/>
</dbReference>
<dbReference type="GO" id="GO:0005739">
    <property type="term" value="C:mitochondrion"/>
    <property type="evidence" value="ECO:0007669"/>
    <property type="project" value="TreeGrafter"/>
</dbReference>
<name>A0A1E5RSS7_9ASCO</name>
<evidence type="ECO:0000256" key="1">
    <source>
        <dbReference type="ARBA" id="ARBA00004502"/>
    </source>
</evidence>
<evidence type="ECO:0000256" key="2">
    <source>
        <dbReference type="ARBA" id="ARBA00022677"/>
    </source>
</evidence>